<keyword evidence="5" id="KW-1185">Reference proteome</keyword>
<dbReference type="OrthoDB" id="2414723at2759"/>
<evidence type="ECO:0008006" key="6">
    <source>
        <dbReference type="Google" id="ProtNLM"/>
    </source>
</evidence>
<dbReference type="AlphaFoldDB" id="A0A016VJX5"/>
<dbReference type="InterPro" id="IPR000095">
    <property type="entry name" value="CRIB_dom"/>
</dbReference>
<feature type="domain" description="BTB" evidence="2">
    <location>
        <begin position="4"/>
        <end position="73"/>
    </location>
</feature>
<evidence type="ECO:0000259" key="2">
    <source>
        <dbReference type="PROSITE" id="PS50097"/>
    </source>
</evidence>
<evidence type="ECO:0000259" key="3">
    <source>
        <dbReference type="PROSITE" id="PS50108"/>
    </source>
</evidence>
<dbReference type="InterPro" id="IPR003131">
    <property type="entry name" value="T1-type_BTB"/>
</dbReference>
<feature type="domain" description="CRIB" evidence="3">
    <location>
        <begin position="171"/>
        <end position="184"/>
    </location>
</feature>
<accession>A0A016VJX5</accession>
<dbReference type="InterPro" id="IPR045068">
    <property type="entry name" value="BACURD1-3"/>
</dbReference>
<dbReference type="InterPro" id="IPR011333">
    <property type="entry name" value="SKP1/BTB/POZ_sf"/>
</dbReference>
<reference evidence="5" key="1">
    <citation type="journal article" date="2015" name="Nat. Genet.">
        <title>The genome and transcriptome of the zoonotic hookworm Ancylostoma ceylanicum identify infection-specific gene families.</title>
        <authorList>
            <person name="Schwarz E.M."/>
            <person name="Hu Y."/>
            <person name="Antoshechkin I."/>
            <person name="Miller M.M."/>
            <person name="Sternberg P.W."/>
            <person name="Aroian R.V."/>
        </authorList>
    </citation>
    <scope>NUCLEOTIDE SEQUENCE</scope>
    <source>
        <strain evidence="5">HY135</strain>
    </source>
</reference>
<feature type="compositionally biased region" description="Basic residues" evidence="1">
    <location>
        <begin position="252"/>
        <end position="261"/>
    </location>
</feature>
<organism evidence="4 5">
    <name type="scientific">Ancylostoma ceylanicum</name>
    <dbReference type="NCBI Taxonomy" id="53326"/>
    <lineage>
        <taxon>Eukaryota</taxon>
        <taxon>Metazoa</taxon>
        <taxon>Ecdysozoa</taxon>
        <taxon>Nematoda</taxon>
        <taxon>Chromadorea</taxon>
        <taxon>Rhabditida</taxon>
        <taxon>Rhabditina</taxon>
        <taxon>Rhabditomorpha</taxon>
        <taxon>Strongyloidea</taxon>
        <taxon>Ancylostomatidae</taxon>
        <taxon>Ancylostomatinae</taxon>
        <taxon>Ancylostoma</taxon>
    </lineage>
</organism>
<dbReference type="SUPFAM" id="SSF54695">
    <property type="entry name" value="POZ domain"/>
    <property type="match status" value="1"/>
</dbReference>
<dbReference type="InterPro" id="IPR000210">
    <property type="entry name" value="BTB/POZ_dom"/>
</dbReference>
<sequence length="274" mass="30577">MTLPTIVLDVEGILFKTSITTLTSVKGSYFERLFSNGWKERLDKHGHLFIDRDSTIFPLILNYLRDSSIPLPRDEYYLERILREARFFKLHSLCADVERRIDQLTHKKSIALPRMNGSIGEISPSSIRSETTFDAEKKSPRTPGDSPVGSISETPLVPTRRRGKGKKPDSISLPRNFTHVAHVGWNGAGVIFDERLLDKHSTVQSIIDAARKTDIGPIYNVVSGDNGTGSHAVEVVLAGPLMQPKDPLYGKPQKKMPRLPAKRLQPSPNSDASR</sequence>
<dbReference type="Pfam" id="PF02214">
    <property type="entry name" value="BTB_2"/>
    <property type="match status" value="1"/>
</dbReference>
<dbReference type="PROSITE" id="PS50097">
    <property type="entry name" value="BTB"/>
    <property type="match status" value="1"/>
</dbReference>
<feature type="compositionally biased region" description="Polar residues" evidence="1">
    <location>
        <begin position="123"/>
        <end position="132"/>
    </location>
</feature>
<dbReference type="SMART" id="SM00225">
    <property type="entry name" value="BTB"/>
    <property type="match status" value="1"/>
</dbReference>
<proteinExistence type="predicted"/>
<dbReference type="SMART" id="SM00285">
    <property type="entry name" value="PBD"/>
    <property type="match status" value="1"/>
</dbReference>
<dbReference type="Gene3D" id="3.90.810.10">
    <property type="entry name" value="CRIB domain"/>
    <property type="match status" value="1"/>
</dbReference>
<dbReference type="GO" id="GO:0051260">
    <property type="term" value="P:protein homooligomerization"/>
    <property type="evidence" value="ECO:0007669"/>
    <property type="project" value="InterPro"/>
</dbReference>
<dbReference type="PANTHER" id="PTHR11145">
    <property type="entry name" value="BTB/POZ DOMAIN-CONTAINING ADAPTER FOR CUL3-MEDIATED RHOA DEGRADATION PROTEIN FAMILY MEMBER"/>
    <property type="match status" value="1"/>
</dbReference>
<dbReference type="CDD" id="cd18316">
    <property type="entry name" value="BTB_POZ_KCTD-like"/>
    <property type="match status" value="1"/>
</dbReference>
<dbReference type="EMBL" id="JARK01001345">
    <property type="protein sequence ID" value="EYC27352.1"/>
    <property type="molecule type" value="Genomic_DNA"/>
</dbReference>
<dbReference type="Gene3D" id="3.30.710.10">
    <property type="entry name" value="Potassium Channel Kv1.1, Chain A"/>
    <property type="match status" value="1"/>
</dbReference>
<evidence type="ECO:0000313" key="5">
    <source>
        <dbReference type="Proteomes" id="UP000024635"/>
    </source>
</evidence>
<gene>
    <name evidence="4" type="primary">Acey_s0009.g668</name>
    <name evidence="4" type="synonym">Acey-T23G5.3</name>
    <name evidence="4" type="ORF">Y032_0009g668</name>
</gene>
<dbReference type="PANTHER" id="PTHR11145:SF8">
    <property type="entry name" value="RE57120P"/>
    <property type="match status" value="1"/>
</dbReference>
<feature type="region of interest" description="Disordered" evidence="1">
    <location>
        <begin position="121"/>
        <end position="173"/>
    </location>
</feature>
<dbReference type="CDD" id="cd00132">
    <property type="entry name" value="CRIB"/>
    <property type="match status" value="1"/>
</dbReference>
<dbReference type="Pfam" id="PF00786">
    <property type="entry name" value="PBD"/>
    <property type="match status" value="1"/>
</dbReference>
<dbReference type="InterPro" id="IPR036936">
    <property type="entry name" value="CRIB_dom_sf"/>
</dbReference>
<protein>
    <recommendedName>
        <fullName evidence="6">CRIB domain-containing protein</fullName>
    </recommendedName>
</protein>
<dbReference type="Proteomes" id="UP000024635">
    <property type="component" value="Unassembled WGS sequence"/>
</dbReference>
<dbReference type="STRING" id="53326.A0A016VJX5"/>
<comment type="caution">
    <text evidence="4">The sequence shown here is derived from an EMBL/GenBank/DDBJ whole genome shotgun (WGS) entry which is preliminary data.</text>
</comment>
<evidence type="ECO:0000256" key="1">
    <source>
        <dbReference type="SAM" id="MobiDB-lite"/>
    </source>
</evidence>
<evidence type="ECO:0000313" key="4">
    <source>
        <dbReference type="EMBL" id="EYC27352.1"/>
    </source>
</evidence>
<name>A0A016VJX5_9BILA</name>
<dbReference type="PROSITE" id="PS50108">
    <property type="entry name" value="CRIB"/>
    <property type="match status" value="1"/>
</dbReference>
<feature type="region of interest" description="Disordered" evidence="1">
    <location>
        <begin position="243"/>
        <end position="274"/>
    </location>
</feature>